<keyword evidence="1" id="KW-1185">Reference proteome</keyword>
<accession>A0A1I7ZAR6</accession>
<evidence type="ECO:0000313" key="1">
    <source>
        <dbReference type="Proteomes" id="UP000095287"/>
    </source>
</evidence>
<dbReference type="AlphaFoldDB" id="A0A1I7ZAR6"/>
<proteinExistence type="predicted"/>
<dbReference type="WBParaSite" id="L893_g24479.t1">
    <property type="protein sequence ID" value="L893_g24479.t1"/>
    <property type="gene ID" value="L893_g24479"/>
</dbReference>
<name>A0A1I7ZAR6_9BILA</name>
<sequence>MDRVPICFIEEVLLQLEDTPRFKNRKYPSIWGEVADKKLTRKNADLHIYLESKEKVFFCVYDDDGPVGLDRIGQFVLENIEFEDILDEDWNATELPKFHPLTKKNFQRLHNVFRKPFPCSLELDFQTDPIHPLVQRLCLAIPRVAELRLASQVPLCMDILTRSIERGTLRFLCCQVDVTQEMLPVLLKFVTSEKMDKFEAKPSDDSPISYETLLNVIVDAVLTRKRGCRVLVADRCRHLCDRLNEEVMREKVKVIAYYSWDRLSVRCNE</sequence>
<dbReference type="Proteomes" id="UP000095287">
    <property type="component" value="Unplaced"/>
</dbReference>
<reference evidence="2" key="1">
    <citation type="submission" date="2016-11" db="UniProtKB">
        <authorList>
            <consortium name="WormBaseParasite"/>
        </authorList>
    </citation>
    <scope>IDENTIFICATION</scope>
</reference>
<evidence type="ECO:0000313" key="2">
    <source>
        <dbReference type="WBParaSite" id="L893_g24479.t1"/>
    </source>
</evidence>
<organism evidence="1 2">
    <name type="scientific">Steinernema glaseri</name>
    <dbReference type="NCBI Taxonomy" id="37863"/>
    <lineage>
        <taxon>Eukaryota</taxon>
        <taxon>Metazoa</taxon>
        <taxon>Ecdysozoa</taxon>
        <taxon>Nematoda</taxon>
        <taxon>Chromadorea</taxon>
        <taxon>Rhabditida</taxon>
        <taxon>Tylenchina</taxon>
        <taxon>Panagrolaimomorpha</taxon>
        <taxon>Strongyloidoidea</taxon>
        <taxon>Steinernematidae</taxon>
        <taxon>Steinernema</taxon>
    </lineage>
</organism>
<protein>
    <submittedName>
        <fullName evidence="2">Maelstrom domain-containing protein</fullName>
    </submittedName>
</protein>